<proteinExistence type="predicted"/>
<sequence length="59" mass="6483">VVCAPAATYTSLKKKRNAHKGVVPRLYFRVVHSGVLLVTAANRRLSCPAIRTTSWAAFK</sequence>
<protein>
    <submittedName>
        <fullName evidence="1">Uncharacterized protein</fullName>
    </submittedName>
</protein>
<accession>A0A151WQ24</accession>
<dbReference type="Proteomes" id="UP000075809">
    <property type="component" value="Unassembled WGS sequence"/>
</dbReference>
<reference evidence="1 2" key="1">
    <citation type="submission" date="2015-09" db="EMBL/GenBank/DDBJ databases">
        <title>Trachymyrmex zeteki WGS genome.</title>
        <authorList>
            <person name="Nygaard S."/>
            <person name="Hu H."/>
            <person name="Boomsma J."/>
            <person name="Zhang G."/>
        </authorList>
    </citation>
    <scope>NUCLEOTIDE SEQUENCE [LARGE SCALE GENOMIC DNA]</scope>
    <source>
        <strain evidence="1">Tzet28-1</strain>
        <tissue evidence="1">Whole body</tissue>
    </source>
</reference>
<feature type="non-terminal residue" evidence="1">
    <location>
        <position position="1"/>
    </location>
</feature>
<dbReference type="AlphaFoldDB" id="A0A151WQ24"/>
<evidence type="ECO:0000313" key="2">
    <source>
        <dbReference type="Proteomes" id="UP000075809"/>
    </source>
</evidence>
<gene>
    <name evidence="1" type="ORF">ALC60_11078</name>
</gene>
<dbReference type="EMBL" id="KQ982851">
    <property type="protein sequence ID" value="KYQ49903.1"/>
    <property type="molecule type" value="Genomic_DNA"/>
</dbReference>
<keyword evidence="2" id="KW-1185">Reference proteome</keyword>
<organism evidence="1 2">
    <name type="scientific">Mycetomoellerius zeteki</name>
    <dbReference type="NCBI Taxonomy" id="64791"/>
    <lineage>
        <taxon>Eukaryota</taxon>
        <taxon>Metazoa</taxon>
        <taxon>Ecdysozoa</taxon>
        <taxon>Arthropoda</taxon>
        <taxon>Hexapoda</taxon>
        <taxon>Insecta</taxon>
        <taxon>Pterygota</taxon>
        <taxon>Neoptera</taxon>
        <taxon>Endopterygota</taxon>
        <taxon>Hymenoptera</taxon>
        <taxon>Apocrita</taxon>
        <taxon>Aculeata</taxon>
        <taxon>Formicoidea</taxon>
        <taxon>Formicidae</taxon>
        <taxon>Myrmicinae</taxon>
        <taxon>Mycetomoellerius</taxon>
    </lineage>
</organism>
<name>A0A151WQ24_9HYME</name>
<evidence type="ECO:0000313" key="1">
    <source>
        <dbReference type="EMBL" id="KYQ49903.1"/>
    </source>
</evidence>